<feature type="compositionally biased region" description="Pro residues" evidence="1">
    <location>
        <begin position="194"/>
        <end position="211"/>
    </location>
</feature>
<evidence type="ECO:0000313" key="2">
    <source>
        <dbReference type="EMBL" id="KAG5512792.1"/>
    </source>
</evidence>
<feature type="compositionally biased region" description="Low complexity" evidence="1">
    <location>
        <begin position="25"/>
        <end position="44"/>
    </location>
</feature>
<evidence type="ECO:0000256" key="1">
    <source>
        <dbReference type="SAM" id="MobiDB-lite"/>
    </source>
</evidence>
<protein>
    <submittedName>
        <fullName evidence="2">Uncharacterized protein</fullName>
    </submittedName>
</protein>
<gene>
    <name evidence="2" type="ORF">RHGRI_038814</name>
</gene>
<organism evidence="2 3">
    <name type="scientific">Rhododendron griersonianum</name>
    <dbReference type="NCBI Taxonomy" id="479676"/>
    <lineage>
        <taxon>Eukaryota</taxon>
        <taxon>Viridiplantae</taxon>
        <taxon>Streptophyta</taxon>
        <taxon>Embryophyta</taxon>
        <taxon>Tracheophyta</taxon>
        <taxon>Spermatophyta</taxon>
        <taxon>Magnoliopsida</taxon>
        <taxon>eudicotyledons</taxon>
        <taxon>Gunneridae</taxon>
        <taxon>Pentapetalae</taxon>
        <taxon>asterids</taxon>
        <taxon>Ericales</taxon>
        <taxon>Ericaceae</taxon>
        <taxon>Ericoideae</taxon>
        <taxon>Rhodoreae</taxon>
        <taxon>Rhododendron</taxon>
    </lineage>
</organism>
<dbReference type="EMBL" id="JACTNZ010000039">
    <property type="protein sequence ID" value="KAG5512792.1"/>
    <property type="molecule type" value="Genomic_DNA"/>
</dbReference>
<feature type="region of interest" description="Disordered" evidence="1">
    <location>
        <begin position="25"/>
        <end position="58"/>
    </location>
</feature>
<comment type="caution">
    <text evidence="2">The sequence shown here is derived from an EMBL/GenBank/DDBJ whole genome shotgun (WGS) entry which is preliminary data.</text>
</comment>
<accession>A0AAV6HL49</accession>
<sequence>MIFSKEGFRAVRAVTGRRREGWQGLVSGQGESVSGQGERVSGQGRQVGRGRGAGGGGLPVHPDLLENFLKRAMGFLFVKDVVDNGMQYESPSTLTLSHLLRQPLRRILCRRPPQSEASGAAAVGAGGGRAVASRDTTRVVGTSLATLILHTIVNYVFHEKKTHSPLQEILEEIRMNRKASAACPSPAASLAQKPSPPGPKHSPLGPKPNPCHPTASR</sequence>
<feature type="compositionally biased region" description="Gly residues" evidence="1">
    <location>
        <begin position="45"/>
        <end position="58"/>
    </location>
</feature>
<feature type="region of interest" description="Disordered" evidence="1">
    <location>
        <begin position="177"/>
        <end position="217"/>
    </location>
</feature>
<feature type="compositionally biased region" description="Low complexity" evidence="1">
    <location>
        <begin position="179"/>
        <end position="191"/>
    </location>
</feature>
<evidence type="ECO:0000313" key="3">
    <source>
        <dbReference type="Proteomes" id="UP000823749"/>
    </source>
</evidence>
<dbReference type="AlphaFoldDB" id="A0AAV6HL49"/>
<proteinExistence type="predicted"/>
<reference evidence="2" key="1">
    <citation type="submission" date="2020-08" db="EMBL/GenBank/DDBJ databases">
        <title>Plant Genome Project.</title>
        <authorList>
            <person name="Zhang R.-G."/>
        </authorList>
    </citation>
    <scope>NUCLEOTIDE SEQUENCE</scope>
    <source>
        <strain evidence="2">WSP0</strain>
        <tissue evidence="2">Leaf</tissue>
    </source>
</reference>
<name>A0AAV6HL49_9ERIC</name>
<keyword evidence="3" id="KW-1185">Reference proteome</keyword>
<dbReference type="Proteomes" id="UP000823749">
    <property type="component" value="Unassembled WGS sequence"/>
</dbReference>